<dbReference type="EMBL" id="FNIG01000002">
    <property type="protein sequence ID" value="SDM99360.1"/>
    <property type="molecule type" value="Genomic_DNA"/>
</dbReference>
<dbReference type="Proteomes" id="UP000199334">
    <property type="component" value="Unassembled WGS sequence"/>
</dbReference>
<proteinExistence type="predicted"/>
<organism evidence="1 2">
    <name type="scientific">Tenuibacillus multivorans</name>
    <dbReference type="NCBI Taxonomy" id="237069"/>
    <lineage>
        <taxon>Bacteria</taxon>
        <taxon>Bacillati</taxon>
        <taxon>Bacillota</taxon>
        <taxon>Bacilli</taxon>
        <taxon>Bacillales</taxon>
        <taxon>Bacillaceae</taxon>
        <taxon>Tenuibacillus</taxon>
    </lineage>
</organism>
<name>A0A1G9XRL3_9BACI</name>
<dbReference type="AlphaFoldDB" id="A0A1G9XRL3"/>
<protein>
    <submittedName>
        <fullName evidence="1">Uncharacterized protein</fullName>
    </submittedName>
</protein>
<evidence type="ECO:0000313" key="2">
    <source>
        <dbReference type="Proteomes" id="UP000199334"/>
    </source>
</evidence>
<reference evidence="1 2" key="1">
    <citation type="submission" date="2016-10" db="EMBL/GenBank/DDBJ databases">
        <authorList>
            <person name="de Groot N.N."/>
        </authorList>
    </citation>
    <scope>NUCLEOTIDE SEQUENCE [LARGE SCALE GENOMIC DNA]</scope>
    <source>
        <strain evidence="1 2">CGMCC 1.3442</strain>
    </source>
</reference>
<accession>A0A1G9XRL3</accession>
<dbReference type="RefSeq" id="WP_093855588.1">
    <property type="nucleotide sequence ID" value="NZ_BJVZ01000001.1"/>
</dbReference>
<gene>
    <name evidence="1" type="ORF">SAMN05216498_1079</name>
</gene>
<evidence type="ECO:0000313" key="1">
    <source>
        <dbReference type="EMBL" id="SDM99360.1"/>
    </source>
</evidence>
<sequence length="104" mass="12231">MFEIENKKKVEQLVKFMCGELNRVIDEYDIDERKLYYNEKQINELSEVFEVGNTEDELLFEEAIAGANSINWAIKYFKAKKGIYDPLTKKEREDAEVLLLSDLS</sequence>
<keyword evidence="2" id="KW-1185">Reference proteome</keyword>